<evidence type="ECO:0000256" key="12">
    <source>
        <dbReference type="RuleBase" id="RU003519"/>
    </source>
</evidence>
<reference evidence="13" key="1">
    <citation type="submission" date="2020-11" db="EMBL/GenBank/DDBJ databases">
        <authorList>
            <person name="Tran Van P."/>
        </authorList>
    </citation>
    <scope>NUCLEOTIDE SEQUENCE</scope>
</reference>
<evidence type="ECO:0000256" key="7">
    <source>
        <dbReference type="ARBA" id="ARBA00023136"/>
    </source>
</evidence>
<keyword evidence="4 12" id="KW-0336">GPI-anchor</keyword>
<keyword evidence="5" id="KW-0732">Signal</keyword>
<keyword evidence="9 12" id="KW-0357">Heparan sulfate</keyword>
<evidence type="ECO:0000256" key="2">
    <source>
        <dbReference type="ARBA" id="ARBA00010260"/>
    </source>
</evidence>
<keyword evidence="8" id="KW-0325">Glycoprotein</keyword>
<gene>
    <name evidence="13" type="ORF">TSIB3V08_LOCUS12569</name>
</gene>
<protein>
    <submittedName>
        <fullName evidence="13">Uncharacterized protein</fullName>
    </submittedName>
</protein>
<dbReference type="GO" id="GO:0098552">
    <property type="term" value="C:side of membrane"/>
    <property type="evidence" value="ECO:0007669"/>
    <property type="project" value="UniProtKB-KW"/>
</dbReference>
<evidence type="ECO:0000256" key="10">
    <source>
        <dbReference type="ARBA" id="ARBA00023288"/>
    </source>
</evidence>
<evidence type="ECO:0000256" key="3">
    <source>
        <dbReference type="ARBA" id="ARBA00022475"/>
    </source>
</evidence>
<evidence type="ECO:0000256" key="4">
    <source>
        <dbReference type="ARBA" id="ARBA00022622"/>
    </source>
</evidence>
<evidence type="ECO:0000256" key="8">
    <source>
        <dbReference type="ARBA" id="ARBA00023180"/>
    </source>
</evidence>
<dbReference type="EMBL" id="OC014478">
    <property type="protein sequence ID" value="CAD7268567.1"/>
    <property type="molecule type" value="Genomic_DNA"/>
</dbReference>
<name>A0A7R9B9T4_TIMSH</name>
<keyword evidence="3" id="KW-1003">Cell membrane</keyword>
<comment type="subcellular location">
    <subcellularLocation>
        <location evidence="1 12">Cell membrane</location>
        <topology evidence="1 12">Lipid-anchor</topology>
        <topology evidence="1 12">GPI-anchor</topology>
    </subcellularLocation>
</comment>
<evidence type="ECO:0000256" key="6">
    <source>
        <dbReference type="ARBA" id="ARBA00022974"/>
    </source>
</evidence>
<dbReference type="GO" id="GO:0009986">
    <property type="term" value="C:cell surface"/>
    <property type="evidence" value="ECO:0007669"/>
    <property type="project" value="TreeGrafter"/>
</dbReference>
<keyword evidence="7 12" id="KW-0472">Membrane</keyword>
<sequence length="351" mass="38773">MAGYCLYMWVVGPSSRLVCDTIDINKGRPSPRCYRFQYFSAPAATTSPSLSPSLVHRLFRRALDVKLSWQRLSHKYSRCTISASLGIFHKTPLRTLLYFPHCIEHVLRLTRSSENKTLSLFLEQYPRLSSAVRQPVSVLFSDLLRYLDTSTSATSDDQVNLLPPDLNLEDSVNTFFISLFPEATMSEIQPFGDVPRALSRAISRSAEAARTLFQALGLGAEVLSSTDSLLMSEPGGADHCHEALLRMSYCSRCRGLTSRAKPCAGYCLNVMRGCLTQHAAELDLPWSGFVEATERLAAAVKGRDSGAAPLDVQRVLGELDSRVSEAIMLALENGPSLERKVSGPSWSRDAF</sequence>
<dbReference type="Pfam" id="PF01153">
    <property type="entry name" value="Glypican"/>
    <property type="match status" value="2"/>
</dbReference>
<organism evidence="13">
    <name type="scientific">Timema shepardi</name>
    <name type="common">Walking stick</name>
    <dbReference type="NCBI Taxonomy" id="629360"/>
    <lineage>
        <taxon>Eukaryota</taxon>
        <taxon>Metazoa</taxon>
        <taxon>Ecdysozoa</taxon>
        <taxon>Arthropoda</taxon>
        <taxon>Hexapoda</taxon>
        <taxon>Insecta</taxon>
        <taxon>Pterygota</taxon>
        <taxon>Neoptera</taxon>
        <taxon>Polyneoptera</taxon>
        <taxon>Phasmatodea</taxon>
        <taxon>Timematodea</taxon>
        <taxon>Timematoidea</taxon>
        <taxon>Timematidae</taxon>
        <taxon>Timema</taxon>
    </lineage>
</organism>
<comment type="function">
    <text evidence="12">Cell surface proteoglycan.</text>
</comment>
<evidence type="ECO:0000313" key="13">
    <source>
        <dbReference type="EMBL" id="CAD7268567.1"/>
    </source>
</evidence>
<proteinExistence type="inferred from homology"/>
<keyword evidence="10 12" id="KW-0449">Lipoprotein</keyword>
<evidence type="ECO:0000256" key="1">
    <source>
        <dbReference type="ARBA" id="ARBA00004609"/>
    </source>
</evidence>
<dbReference type="GO" id="GO:0090263">
    <property type="term" value="P:positive regulation of canonical Wnt signaling pathway"/>
    <property type="evidence" value="ECO:0007669"/>
    <property type="project" value="TreeGrafter"/>
</dbReference>
<dbReference type="PANTHER" id="PTHR10822">
    <property type="entry name" value="GLYPICAN"/>
    <property type="match status" value="1"/>
</dbReference>
<evidence type="ECO:0000256" key="11">
    <source>
        <dbReference type="RuleBase" id="RU003518"/>
    </source>
</evidence>
<dbReference type="InterPro" id="IPR001863">
    <property type="entry name" value="Glypican"/>
</dbReference>
<evidence type="ECO:0000256" key="9">
    <source>
        <dbReference type="ARBA" id="ARBA00023207"/>
    </source>
</evidence>
<dbReference type="GO" id="GO:0005886">
    <property type="term" value="C:plasma membrane"/>
    <property type="evidence" value="ECO:0007669"/>
    <property type="project" value="UniProtKB-SubCell"/>
</dbReference>
<dbReference type="AlphaFoldDB" id="A0A7R9B9T4"/>
<dbReference type="GO" id="GO:1905475">
    <property type="term" value="P:regulation of protein localization to membrane"/>
    <property type="evidence" value="ECO:0007669"/>
    <property type="project" value="TreeGrafter"/>
</dbReference>
<dbReference type="GO" id="GO:0016477">
    <property type="term" value="P:cell migration"/>
    <property type="evidence" value="ECO:0007669"/>
    <property type="project" value="TreeGrafter"/>
</dbReference>
<comment type="similarity">
    <text evidence="2 11">Belongs to the glypican family.</text>
</comment>
<keyword evidence="6 12" id="KW-0654">Proteoglycan</keyword>
<dbReference type="PANTHER" id="PTHR10822:SF29">
    <property type="entry name" value="DIVISION ABNORMALLY DELAYED PROTEIN"/>
    <property type="match status" value="1"/>
</dbReference>
<dbReference type="GO" id="GO:0005576">
    <property type="term" value="C:extracellular region"/>
    <property type="evidence" value="ECO:0007669"/>
    <property type="project" value="TreeGrafter"/>
</dbReference>
<evidence type="ECO:0000256" key="5">
    <source>
        <dbReference type="ARBA" id="ARBA00022729"/>
    </source>
</evidence>
<accession>A0A7R9B9T4</accession>